<gene>
    <name evidence="2" type="ORF">EVA_06323</name>
</gene>
<evidence type="ECO:0000256" key="1">
    <source>
        <dbReference type="SAM" id="MobiDB-lite"/>
    </source>
</evidence>
<evidence type="ECO:0000313" key="2">
    <source>
        <dbReference type="EMBL" id="EJX05570.1"/>
    </source>
</evidence>
<dbReference type="EMBL" id="AMCI01001434">
    <property type="protein sequence ID" value="EJX05570.1"/>
    <property type="molecule type" value="Genomic_DNA"/>
</dbReference>
<accession>J9GXU7</accession>
<proteinExistence type="predicted"/>
<sequence>MEERSEQPYLCGVGKRGGESLMRQVGNLPHPLLSGHSSHAWHLWRSRHERD</sequence>
<comment type="caution">
    <text evidence="2">The sequence shown here is derived from an EMBL/GenBank/DDBJ whole genome shotgun (WGS) entry which is preliminary data.</text>
</comment>
<feature type="region of interest" description="Disordered" evidence="1">
    <location>
        <begin position="1"/>
        <end position="22"/>
    </location>
</feature>
<reference evidence="2" key="1">
    <citation type="journal article" date="2012" name="PLoS ONE">
        <title>Gene sets for utilization of primary and secondary nutrition supplies in the distal gut of endangered iberian lynx.</title>
        <authorList>
            <person name="Alcaide M."/>
            <person name="Messina E."/>
            <person name="Richter M."/>
            <person name="Bargiela R."/>
            <person name="Peplies J."/>
            <person name="Huws S.A."/>
            <person name="Newbold C.J."/>
            <person name="Golyshin P.N."/>
            <person name="Simon M.A."/>
            <person name="Lopez G."/>
            <person name="Yakimov M.M."/>
            <person name="Ferrer M."/>
        </authorList>
    </citation>
    <scope>NUCLEOTIDE SEQUENCE</scope>
</reference>
<organism evidence="2">
    <name type="scientific">gut metagenome</name>
    <dbReference type="NCBI Taxonomy" id="749906"/>
    <lineage>
        <taxon>unclassified sequences</taxon>
        <taxon>metagenomes</taxon>
        <taxon>organismal metagenomes</taxon>
    </lineage>
</organism>
<name>J9GXU7_9ZZZZ</name>
<protein>
    <submittedName>
        <fullName evidence="2">Uncharacterized protein</fullName>
    </submittedName>
</protein>
<dbReference type="AlphaFoldDB" id="J9GXU7"/>